<keyword evidence="7" id="KW-0067">ATP-binding</keyword>
<keyword evidence="6" id="KW-0472">Membrane</keyword>
<dbReference type="Gene3D" id="3.40.50.1000">
    <property type="entry name" value="HAD superfamily/HAD-like"/>
    <property type="match status" value="1"/>
</dbReference>
<reference evidence="9 10" key="1">
    <citation type="journal article" date="2013" name="Front. Microbiol.">
        <title>Comparative genomic analyses of the cyanobacterium, Lyngbya aestuarii BL J, a powerful hydrogen producer.</title>
        <authorList>
            <person name="Kothari A."/>
            <person name="Vaughn M."/>
            <person name="Garcia-Pichel F."/>
        </authorList>
    </citation>
    <scope>NUCLEOTIDE SEQUENCE [LARGE SCALE GENOMIC DNA]</scope>
    <source>
        <strain evidence="9 10">BL J</strain>
    </source>
</reference>
<dbReference type="InterPro" id="IPR051014">
    <property type="entry name" value="Cation_Transport_ATPase_IB"/>
</dbReference>
<dbReference type="InterPro" id="IPR027256">
    <property type="entry name" value="P-typ_ATPase_IB"/>
</dbReference>
<dbReference type="PATRIC" id="fig|1348334.3.peg.2634"/>
<evidence type="ECO:0000313" key="9">
    <source>
        <dbReference type="EMBL" id="ERT07320.1"/>
    </source>
</evidence>
<dbReference type="SFLD" id="SFLDS00003">
    <property type="entry name" value="Haloacid_Dehalogenase"/>
    <property type="match status" value="1"/>
</dbReference>
<dbReference type="NCBIfam" id="TIGR01494">
    <property type="entry name" value="ATPase_P-type"/>
    <property type="match status" value="1"/>
</dbReference>
<evidence type="ECO:0000256" key="7">
    <source>
        <dbReference type="RuleBase" id="RU362081"/>
    </source>
</evidence>
<dbReference type="InterPro" id="IPR001757">
    <property type="entry name" value="P_typ_ATPase"/>
</dbReference>
<feature type="domain" description="P-type ATPase A" evidence="8">
    <location>
        <begin position="242"/>
        <end position="337"/>
    </location>
</feature>
<keyword evidence="7" id="KW-1003">Cell membrane</keyword>
<keyword evidence="10" id="KW-1185">Reference proteome</keyword>
<evidence type="ECO:0000256" key="3">
    <source>
        <dbReference type="ARBA" id="ARBA00022692"/>
    </source>
</evidence>
<dbReference type="NCBIfam" id="TIGR01525">
    <property type="entry name" value="ATPase-IB_hvy"/>
    <property type="match status" value="1"/>
</dbReference>
<dbReference type="InterPro" id="IPR023214">
    <property type="entry name" value="HAD_sf"/>
</dbReference>
<dbReference type="Pfam" id="PF00702">
    <property type="entry name" value="Hydrolase"/>
    <property type="match status" value="1"/>
</dbReference>
<dbReference type="InterPro" id="IPR036412">
    <property type="entry name" value="HAD-like_sf"/>
</dbReference>
<dbReference type="GO" id="GO:0016887">
    <property type="term" value="F:ATP hydrolysis activity"/>
    <property type="evidence" value="ECO:0007669"/>
    <property type="project" value="InterPro"/>
</dbReference>
<dbReference type="AlphaFoldDB" id="U7QJP1"/>
<keyword evidence="3" id="KW-0812">Transmembrane</keyword>
<dbReference type="Gene3D" id="3.40.1110.10">
    <property type="entry name" value="Calcium-transporting ATPase, cytoplasmic domain N"/>
    <property type="match status" value="1"/>
</dbReference>
<evidence type="ECO:0000256" key="1">
    <source>
        <dbReference type="ARBA" id="ARBA00004141"/>
    </source>
</evidence>
<dbReference type="Pfam" id="PF00122">
    <property type="entry name" value="E1-E2_ATPase"/>
    <property type="match status" value="1"/>
</dbReference>
<evidence type="ECO:0000256" key="2">
    <source>
        <dbReference type="ARBA" id="ARBA00006024"/>
    </source>
</evidence>
<dbReference type="Gene3D" id="2.70.150.10">
    <property type="entry name" value="Calcium-transporting ATPase, cytoplasmic transduction domain A"/>
    <property type="match status" value="1"/>
</dbReference>
<dbReference type="CDD" id="cd07550">
    <property type="entry name" value="P-type_ATPase_HM"/>
    <property type="match status" value="1"/>
</dbReference>
<protein>
    <submittedName>
        <fullName evidence="9">Cadmium-translocating P-type ATPase</fullName>
        <ecNumber evidence="9">3.6.3.3</ecNumber>
    </submittedName>
</protein>
<dbReference type="PRINTS" id="PR00120">
    <property type="entry name" value="HATPASE"/>
</dbReference>
<evidence type="ECO:0000313" key="10">
    <source>
        <dbReference type="Proteomes" id="UP000017127"/>
    </source>
</evidence>
<dbReference type="PANTHER" id="PTHR48085">
    <property type="entry name" value="CADMIUM/ZINC-TRANSPORTING ATPASE HMA2-RELATED"/>
    <property type="match status" value="1"/>
</dbReference>
<gene>
    <name evidence="9" type="ORF">M595_2721</name>
</gene>
<dbReference type="PANTHER" id="PTHR48085:SF5">
    <property type="entry name" value="CADMIUM_ZINC-TRANSPORTING ATPASE HMA4-RELATED"/>
    <property type="match status" value="1"/>
</dbReference>
<dbReference type="SFLD" id="SFLDF00027">
    <property type="entry name" value="p-type_atpase"/>
    <property type="match status" value="1"/>
</dbReference>
<dbReference type="InterPro" id="IPR059000">
    <property type="entry name" value="ATPase_P-type_domA"/>
</dbReference>
<dbReference type="EC" id="3.6.3.3" evidence="9"/>
<dbReference type="EMBL" id="AUZM01000023">
    <property type="protein sequence ID" value="ERT07320.1"/>
    <property type="molecule type" value="Genomic_DNA"/>
</dbReference>
<keyword evidence="5" id="KW-1133">Transmembrane helix</keyword>
<dbReference type="InterPro" id="IPR018303">
    <property type="entry name" value="ATPase_P-typ_P_site"/>
</dbReference>
<sequence length="751" mass="81482">MTATNHKLISLSDTNGAIIKSERIVESAPYLVHAVPGRVRFRVYRLNSDNYYAEILEKVLQSEPDVIQVRINRAAASVAIHYQPHISTDIEIYSRLSNLIQQAGTTITVEDISDSSLAKPSEPNEADDEGEWSSLIAPTGATLLALLSSSTRLAWLRPFAWGSLALVTFPVAQRAFYSLFVKQKLNIDCLDLLALSLGGAQGKLVTPALVLTLHELGDVIREQTARSTEHQTADLLDTIGRFAWVERNDEKQSIPSDQVEPGEIVFVYPGEQIPVDGVVIEGKAVVDQQQLTGESMPIVAENGTFVYASTLLRSGSLHIKAERIGQKTRAAASLELLEKAPVHDTRMANYAAQLADRLIVPSLILAGIVFAATRDPARAASILTLDFVTGIRVSIPTAFLGALNHTTRHGILVRSGRTLEQLAELDTIVFDKTGTLTQGNISVVGVKTISGRMSAKDVIKYAAASEQRITHPVAESIVRYAQEQNIEIPPRVDWNYEVGLGIRAEIEGQKVLVGSGRFITQEGISLEGLDQPDTENSPENSAWMSLIYVACNGQLQGAIQYADPLRPESLELIEELQNRYGMEIHLLTGDSRQRADLVAEELNIPPKRVHAEAFPEQKAKIVRDLHRSGRTVAFVGDGLNDSVALAYADVSVSFEDGSDVARETADIVLMNNDISSLLQAIAISKETRNLIDQNTLLVVAPNLIALGLASAIGLNPLIATVIHNGSAIAAGLNSLRPLVQHQFEGGGSTSR</sequence>
<dbReference type="InterPro" id="IPR008250">
    <property type="entry name" value="ATPase_P-typ_transduc_dom_A_sf"/>
</dbReference>
<dbReference type="PRINTS" id="PR00119">
    <property type="entry name" value="CATATPASE"/>
</dbReference>
<keyword evidence="4" id="KW-1278">Translocase</keyword>
<comment type="subcellular location">
    <subcellularLocation>
        <location evidence="7">Cell membrane</location>
    </subcellularLocation>
    <subcellularLocation>
        <location evidence="1">Membrane</location>
        <topology evidence="1">Multi-pass membrane protein</topology>
    </subcellularLocation>
</comment>
<evidence type="ECO:0000259" key="8">
    <source>
        <dbReference type="Pfam" id="PF00122"/>
    </source>
</evidence>
<comment type="similarity">
    <text evidence="2 7">Belongs to the cation transport ATPase (P-type) (TC 3.A.3) family. Type IB subfamily.</text>
</comment>
<dbReference type="InterPro" id="IPR044492">
    <property type="entry name" value="P_typ_ATPase_HD_dom"/>
</dbReference>
<dbReference type="PROSITE" id="PS00154">
    <property type="entry name" value="ATPASE_E1_E2"/>
    <property type="match status" value="1"/>
</dbReference>
<keyword evidence="9" id="KW-0378">Hydrolase</keyword>
<dbReference type="SFLD" id="SFLDG00002">
    <property type="entry name" value="C1.7:_P-type_atpase_like"/>
    <property type="match status" value="1"/>
</dbReference>
<accession>U7QJP1</accession>
<dbReference type="SUPFAM" id="SSF56784">
    <property type="entry name" value="HAD-like"/>
    <property type="match status" value="1"/>
</dbReference>
<dbReference type="GO" id="GO:0046872">
    <property type="term" value="F:metal ion binding"/>
    <property type="evidence" value="ECO:0007669"/>
    <property type="project" value="UniProtKB-KW"/>
</dbReference>
<keyword evidence="7" id="KW-0547">Nucleotide-binding</keyword>
<dbReference type="GO" id="GO:0019829">
    <property type="term" value="F:ATPase-coupled monoatomic cation transmembrane transporter activity"/>
    <property type="evidence" value="ECO:0007669"/>
    <property type="project" value="InterPro"/>
</dbReference>
<dbReference type="SUPFAM" id="SSF81653">
    <property type="entry name" value="Calcium ATPase, transduction domain A"/>
    <property type="match status" value="1"/>
</dbReference>
<dbReference type="RefSeq" id="WP_023066493.1">
    <property type="nucleotide sequence ID" value="NZ_AUZM01000023.1"/>
</dbReference>
<comment type="caution">
    <text evidence="9">The sequence shown here is derived from an EMBL/GenBank/DDBJ whole genome shotgun (WGS) entry which is preliminary data.</text>
</comment>
<organism evidence="9 10">
    <name type="scientific">Lyngbya aestuarii BL J</name>
    <dbReference type="NCBI Taxonomy" id="1348334"/>
    <lineage>
        <taxon>Bacteria</taxon>
        <taxon>Bacillati</taxon>
        <taxon>Cyanobacteriota</taxon>
        <taxon>Cyanophyceae</taxon>
        <taxon>Oscillatoriophycideae</taxon>
        <taxon>Oscillatoriales</taxon>
        <taxon>Microcoleaceae</taxon>
        <taxon>Lyngbya</taxon>
    </lineage>
</organism>
<evidence type="ECO:0000256" key="4">
    <source>
        <dbReference type="ARBA" id="ARBA00022967"/>
    </source>
</evidence>
<dbReference type="GO" id="GO:0005524">
    <property type="term" value="F:ATP binding"/>
    <property type="evidence" value="ECO:0007669"/>
    <property type="project" value="UniProtKB-UniRule"/>
</dbReference>
<dbReference type="InterPro" id="IPR023299">
    <property type="entry name" value="ATPase_P-typ_cyto_dom_N"/>
</dbReference>
<keyword evidence="7" id="KW-0479">Metal-binding</keyword>
<evidence type="ECO:0000256" key="5">
    <source>
        <dbReference type="ARBA" id="ARBA00022989"/>
    </source>
</evidence>
<proteinExistence type="inferred from homology"/>
<dbReference type="Proteomes" id="UP000017127">
    <property type="component" value="Unassembled WGS sequence"/>
</dbReference>
<evidence type="ECO:0000256" key="6">
    <source>
        <dbReference type="ARBA" id="ARBA00023136"/>
    </source>
</evidence>
<name>U7QJP1_9CYAN</name>
<dbReference type="GO" id="GO:0005886">
    <property type="term" value="C:plasma membrane"/>
    <property type="evidence" value="ECO:0007669"/>
    <property type="project" value="UniProtKB-SubCell"/>
</dbReference>